<dbReference type="Proteomes" id="UP000645610">
    <property type="component" value="Unassembled WGS sequence"/>
</dbReference>
<name>A0A931BCX4_9BACT</name>
<proteinExistence type="predicted"/>
<feature type="chain" id="PRO_5037542095" evidence="1">
    <location>
        <begin position="28"/>
        <end position="1115"/>
    </location>
</feature>
<keyword evidence="1" id="KW-0732">Signal</keyword>
<evidence type="ECO:0000313" key="3">
    <source>
        <dbReference type="EMBL" id="MBF9141545.1"/>
    </source>
</evidence>
<comment type="caution">
    <text evidence="3">The sequence shown here is derived from an EMBL/GenBank/DDBJ whole genome shotgun (WGS) entry which is preliminary data.</text>
</comment>
<evidence type="ECO:0000313" key="4">
    <source>
        <dbReference type="Proteomes" id="UP000645610"/>
    </source>
</evidence>
<gene>
    <name evidence="3" type="ORF">I2I01_07860</name>
</gene>
<organism evidence="3 4">
    <name type="scientific">Hymenobacter properus</name>
    <dbReference type="NCBI Taxonomy" id="2791026"/>
    <lineage>
        <taxon>Bacteria</taxon>
        <taxon>Pseudomonadati</taxon>
        <taxon>Bacteroidota</taxon>
        <taxon>Cytophagia</taxon>
        <taxon>Cytophagales</taxon>
        <taxon>Hymenobacteraceae</taxon>
        <taxon>Hymenobacter</taxon>
    </lineage>
</organism>
<dbReference type="Pfam" id="PF18962">
    <property type="entry name" value="Por_Secre_tail"/>
    <property type="match status" value="1"/>
</dbReference>
<accession>A0A931BCX4</accession>
<evidence type="ECO:0000256" key="1">
    <source>
        <dbReference type="SAM" id="SignalP"/>
    </source>
</evidence>
<feature type="signal peptide" evidence="1">
    <location>
        <begin position="1"/>
        <end position="27"/>
    </location>
</feature>
<dbReference type="InterPro" id="IPR026444">
    <property type="entry name" value="Secre_tail"/>
</dbReference>
<dbReference type="EMBL" id="JADQDP010000002">
    <property type="protein sequence ID" value="MBF9141545.1"/>
    <property type="molecule type" value="Genomic_DNA"/>
</dbReference>
<dbReference type="RefSeq" id="WP_196285899.1">
    <property type="nucleotide sequence ID" value="NZ_JADQDP010000002.1"/>
</dbReference>
<dbReference type="NCBIfam" id="TIGR04183">
    <property type="entry name" value="Por_Secre_tail"/>
    <property type="match status" value="1"/>
</dbReference>
<reference evidence="3 4" key="1">
    <citation type="submission" date="2020-11" db="EMBL/GenBank/DDBJ databases">
        <authorList>
            <person name="Kim M.K."/>
        </authorList>
    </citation>
    <scope>NUCLEOTIDE SEQUENCE [LARGE SCALE GENOMIC DNA]</scope>
    <source>
        <strain evidence="3 4">BT439</strain>
    </source>
</reference>
<sequence>MKQRLLTKALALGGLLANLSFGSQAWAEGSKNLTPGTNTDALTATTNDRTGFLVHDSDVASGGIDVSYGFLKPASWTSTAAGSSFSPDQRLYIRLLPGEKLSYGVNRTAPLTSLTGAAAAYQDLMITLRYGTGDGTIVDQKTLTRASTTTNTYQLLTTQAGVINSYAQATAGPGGANGYVPLTYVNNTGATQDFFVEFTQVGEYTSQGTQGAFNDLKTRSNNTAFPGQRYSVYDKWDFTVTGTDNLEKTGRLFSKFWAFSTGPSVNAPGGTTFENRLSKNFTLYPLVESRATPGQYYVKAIELAGLRPYAFFFVTNEFGSTTATGRNTVALRRRSQTSNLAYAQYPSFVNDPDRTIWPSAAVPVASITPQPYCRSGNTEVAFTTYSSETGRFDINITYGGNTRTLTADVTAGTSATVLWDGLVNGVRVPAGQTISYSFVNRGVAVNFPLYDAEGNEGGFVVRNVRPSSTGTDLLYWDDTNLTGFPTPTVQTTGTNAANAGHPWGNGTNTVGNNYLVNSWTYGFVSTASNLSYTTVSVCDNDNDGVTDNTDIDDDNDGVLDVVEALSTNTTSIDPSGFADAQSPIRYLDVDYVHPVLGAFRDANKDGINDIFDIDLDGIPNHFDVDADGDGLPDAVEANGNNSTVSAPTYSFRKNLAGGGTKSSDYNTSLGKYMATDVSTAPSSVGSNGLPDAVKQTMTYSNTGTITAEDGVSKYTLTDNDADTFTANSQTVRNYNFLDFDSDNDGIDDGREAQATLTYVAPTGLDNDKDGLDNAYDATPGGTALVGTSLTYAVDTDADTKADMFDADSDNDNAANGAKSVLQQTADWSEGFDTNDNGRAGDEILAKARAFTVANTEKATYYPVGNTLAATAFLQDTDNDKIPNFLDTDSPYYHDANFNGLVDLYDPTYGGTPSTAPKNAAGTQYLFRSNAVAVPLPVELTVFEATAKKADAVLTWTTASEKNNDHFVVERSINSTTFVAVGTVRGQGSTTRATEYRFTDAGVGPLTQGVAYYRLKQVDADGTASYGPIRKVVFGIGKAAVSLYPNPSQENATLDLSGLAAGSYQVQVVDLAGRVLRKQQMEAVAASLDLQGLPQGAYIVQVQGAGISQALPLIRR</sequence>
<keyword evidence="4" id="KW-1185">Reference proteome</keyword>
<feature type="domain" description="Secretion system C-terminal sorting" evidence="2">
    <location>
        <begin position="1042"/>
        <end position="1105"/>
    </location>
</feature>
<dbReference type="AlphaFoldDB" id="A0A931BCX4"/>
<protein>
    <submittedName>
        <fullName evidence="3">T9SS type A sorting domain-containing protein</fullName>
    </submittedName>
</protein>
<evidence type="ECO:0000259" key="2">
    <source>
        <dbReference type="Pfam" id="PF18962"/>
    </source>
</evidence>